<proteinExistence type="predicted"/>
<dbReference type="WBParaSite" id="ECPE_0000728401-mRNA-1">
    <property type="protein sequence ID" value="ECPE_0000728401-mRNA-1"/>
    <property type="gene ID" value="ECPE_0000728401"/>
</dbReference>
<reference evidence="2 3" key="2">
    <citation type="submission" date="2018-11" db="EMBL/GenBank/DDBJ databases">
        <authorList>
            <consortium name="Pathogen Informatics"/>
        </authorList>
    </citation>
    <scope>NUCLEOTIDE SEQUENCE [LARGE SCALE GENOMIC DNA]</scope>
    <source>
        <strain evidence="2 3">Egypt</strain>
    </source>
</reference>
<feature type="compositionally biased region" description="Basic and acidic residues" evidence="1">
    <location>
        <begin position="203"/>
        <end position="213"/>
    </location>
</feature>
<sequence>MLTECGPYVTAAQSRPHERTTIQTGRPSGCIPLSSSPARRSASLARQNPHPHYLQRRGTKDGANFSGVGGPEGGSGDWPFKPDEKVTSTVVSVTDGLARVQHRSHRAAEQPDLNDTNDRTSTGGNRSGDTRKSHTMTTQSTYKESGGRKLLNFFQRGFTPRRPKSMTKMEHRKSSPKCYLVLTCGINGTKKPKKLDNGPGDSPNRKHTADAAE</sequence>
<feature type="compositionally biased region" description="Low complexity" evidence="1">
    <location>
        <begin position="32"/>
        <end position="46"/>
    </location>
</feature>
<organism evidence="4">
    <name type="scientific">Echinostoma caproni</name>
    <dbReference type="NCBI Taxonomy" id="27848"/>
    <lineage>
        <taxon>Eukaryota</taxon>
        <taxon>Metazoa</taxon>
        <taxon>Spiralia</taxon>
        <taxon>Lophotrochozoa</taxon>
        <taxon>Platyhelminthes</taxon>
        <taxon>Trematoda</taxon>
        <taxon>Digenea</taxon>
        <taxon>Plagiorchiida</taxon>
        <taxon>Echinostomata</taxon>
        <taxon>Echinostomatoidea</taxon>
        <taxon>Echinostomatidae</taxon>
        <taxon>Echinostoma</taxon>
    </lineage>
</organism>
<protein>
    <submittedName>
        <fullName evidence="4">Myelin basic protein</fullName>
    </submittedName>
</protein>
<name>A0A183AJY3_9TREM</name>
<evidence type="ECO:0000313" key="4">
    <source>
        <dbReference type="WBParaSite" id="ECPE_0000728401-mRNA-1"/>
    </source>
</evidence>
<accession>A0A183AJY3</accession>
<dbReference type="OrthoDB" id="10655142at2759"/>
<dbReference type="Proteomes" id="UP000272942">
    <property type="component" value="Unassembled WGS sequence"/>
</dbReference>
<evidence type="ECO:0000256" key="1">
    <source>
        <dbReference type="SAM" id="MobiDB-lite"/>
    </source>
</evidence>
<feature type="region of interest" description="Disordered" evidence="1">
    <location>
        <begin position="187"/>
        <end position="213"/>
    </location>
</feature>
<feature type="compositionally biased region" description="Gly residues" evidence="1">
    <location>
        <begin position="67"/>
        <end position="76"/>
    </location>
</feature>
<dbReference type="EMBL" id="UZAN01044370">
    <property type="protein sequence ID" value="VDP80635.1"/>
    <property type="molecule type" value="Genomic_DNA"/>
</dbReference>
<evidence type="ECO:0000313" key="3">
    <source>
        <dbReference type="Proteomes" id="UP000272942"/>
    </source>
</evidence>
<feature type="region of interest" description="Disordered" evidence="1">
    <location>
        <begin position="1"/>
        <end position="174"/>
    </location>
</feature>
<keyword evidence="3" id="KW-1185">Reference proteome</keyword>
<reference evidence="4" key="1">
    <citation type="submission" date="2016-06" db="UniProtKB">
        <authorList>
            <consortium name="WormBaseParasite"/>
        </authorList>
    </citation>
    <scope>IDENTIFICATION</scope>
</reference>
<evidence type="ECO:0000313" key="2">
    <source>
        <dbReference type="EMBL" id="VDP80635.1"/>
    </source>
</evidence>
<dbReference type="AlphaFoldDB" id="A0A183AJY3"/>
<gene>
    <name evidence="2" type="ORF">ECPE_LOCUS7268</name>
</gene>